<dbReference type="InterPro" id="IPR010073">
    <property type="entry name" value="PurL_large"/>
</dbReference>
<dbReference type="InterPro" id="IPR029062">
    <property type="entry name" value="Class_I_gatase-like"/>
</dbReference>
<evidence type="ECO:0000256" key="14">
    <source>
        <dbReference type="ARBA" id="ARBA00032632"/>
    </source>
</evidence>
<dbReference type="CDD" id="cd01740">
    <property type="entry name" value="GATase1_FGAR_AT"/>
    <property type="match status" value="1"/>
</dbReference>
<dbReference type="Pfam" id="PF02769">
    <property type="entry name" value="AIRS_C"/>
    <property type="match status" value="2"/>
</dbReference>
<evidence type="ECO:0000256" key="16">
    <source>
        <dbReference type="ARBA" id="ARBA00057317"/>
    </source>
</evidence>
<dbReference type="SUPFAM" id="SSF52317">
    <property type="entry name" value="Class I glutamine amidotransferase-like"/>
    <property type="match status" value="1"/>
</dbReference>
<accession>A0AAN6PU72</accession>
<dbReference type="InterPro" id="IPR055181">
    <property type="entry name" value="FGAR-AT_PurM_N-like"/>
</dbReference>
<dbReference type="SUPFAM" id="SSF56042">
    <property type="entry name" value="PurM C-terminal domain-like"/>
    <property type="match status" value="2"/>
</dbReference>
<proteinExistence type="inferred from homology"/>
<dbReference type="FunFam" id="1.10.8.750:FF:000002">
    <property type="entry name" value="Phosphoribosylformylglycinamidine synthase"/>
    <property type="match status" value="1"/>
</dbReference>
<comment type="catalytic activity">
    <reaction evidence="15">
        <text>N(2)-formyl-N(1)-(5-phospho-beta-D-ribosyl)glycinamide + L-glutamine + ATP + H2O = 2-formamido-N(1)-(5-O-phospho-beta-D-ribosyl)acetamidine + L-glutamate + ADP + phosphate + H(+)</text>
        <dbReference type="Rhea" id="RHEA:17129"/>
        <dbReference type="ChEBI" id="CHEBI:15377"/>
        <dbReference type="ChEBI" id="CHEBI:15378"/>
        <dbReference type="ChEBI" id="CHEBI:29985"/>
        <dbReference type="ChEBI" id="CHEBI:30616"/>
        <dbReference type="ChEBI" id="CHEBI:43474"/>
        <dbReference type="ChEBI" id="CHEBI:58359"/>
        <dbReference type="ChEBI" id="CHEBI:147286"/>
        <dbReference type="ChEBI" id="CHEBI:147287"/>
        <dbReference type="ChEBI" id="CHEBI:456216"/>
        <dbReference type="EC" id="6.3.5.3"/>
    </reaction>
</comment>
<keyword evidence="9" id="KW-0658">Purine biosynthesis</keyword>
<reference evidence="22" key="1">
    <citation type="journal article" date="2023" name="Mol. Phylogenet. Evol.">
        <title>Genome-scale phylogeny and comparative genomics of the fungal order Sordariales.</title>
        <authorList>
            <person name="Hensen N."/>
            <person name="Bonometti L."/>
            <person name="Westerberg I."/>
            <person name="Brannstrom I.O."/>
            <person name="Guillou S."/>
            <person name="Cros-Aarteil S."/>
            <person name="Calhoun S."/>
            <person name="Haridas S."/>
            <person name="Kuo A."/>
            <person name="Mondo S."/>
            <person name="Pangilinan J."/>
            <person name="Riley R."/>
            <person name="LaButti K."/>
            <person name="Andreopoulos B."/>
            <person name="Lipzen A."/>
            <person name="Chen C."/>
            <person name="Yan M."/>
            <person name="Daum C."/>
            <person name="Ng V."/>
            <person name="Clum A."/>
            <person name="Steindorff A."/>
            <person name="Ohm R.A."/>
            <person name="Martin F."/>
            <person name="Silar P."/>
            <person name="Natvig D.O."/>
            <person name="Lalanne C."/>
            <person name="Gautier V."/>
            <person name="Ament-Velasquez S.L."/>
            <person name="Kruys A."/>
            <person name="Hutchinson M.I."/>
            <person name="Powell A.J."/>
            <person name="Barry K."/>
            <person name="Miller A.N."/>
            <person name="Grigoriev I.V."/>
            <person name="Debuchy R."/>
            <person name="Gladieux P."/>
            <person name="Hiltunen Thoren M."/>
            <person name="Johannesson H."/>
        </authorList>
    </citation>
    <scope>NUCLEOTIDE SEQUENCE</scope>
    <source>
        <strain evidence="22">CBS 757.83</strain>
    </source>
</reference>
<feature type="domain" description="PurM-like C-terminal" evidence="18">
    <location>
        <begin position="444"/>
        <end position="599"/>
    </location>
</feature>
<dbReference type="GO" id="GO:0005524">
    <property type="term" value="F:ATP binding"/>
    <property type="evidence" value="ECO:0007669"/>
    <property type="project" value="UniProtKB-KW"/>
</dbReference>
<dbReference type="GO" id="GO:0046872">
    <property type="term" value="F:metal ion binding"/>
    <property type="evidence" value="ECO:0007669"/>
    <property type="project" value="UniProtKB-KW"/>
</dbReference>
<dbReference type="PROSITE" id="PS51273">
    <property type="entry name" value="GATASE_TYPE_1"/>
    <property type="match status" value="1"/>
</dbReference>
<dbReference type="Gene3D" id="3.40.50.880">
    <property type="match status" value="1"/>
</dbReference>
<keyword evidence="23" id="KW-1185">Reference proteome</keyword>
<evidence type="ECO:0000256" key="11">
    <source>
        <dbReference type="ARBA" id="ARBA00022842"/>
    </source>
</evidence>
<dbReference type="GO" id="GO:0005737">
    <property type="term" value="C:cytoplasm"/>
    <property type="evidence" value="ECO:0007669"/>
    <property type="project" value="UniProtKB-SubCell"/>
</dbReference>
<evidence type="ECO:0000256" key="10">
    <source>
        <dbReference type="ARBA" id="ARBA00022840"/>
    </source>
</evidence>
<dbReference type="FunFam" id="3.90.650.10:FF:000024">
    <property type="entry name" value="Phosphoribosylformylglycinamidine synthase"/>
    <property type="match status" value="1"/>
</dbReference>
<dbReference type="CDD" id="cd02203">
    <property type="entry name" value="PurL_repeat1"/>
    <property type="match status" value="1"/>
</dbReference>
<dbReference type="SMART" id="SM01211">
    <property type="entry name" value="GATase_5"/>
    <property type="match status" value="1"/>
</dbReference>
<dbReference type="PANTHER" id="PTHR10099:SF1">
    <property type="entry name" value="PHOSPHORIBOSYLFORMYLGLYCINAMIDINE SYNTHASE"/>
    <property type="match status" value="1"/>
</dbReference>
<keyword evidence="6" id="KW-0436">Ligase</keyword>
<dbReference type="GO" id="GO:0006189">
    <property type="term" value="P:'de novo' IMP biosynthetic process"/>
    <property type="evidence" value="ECO:0007669"/>
    <property type="project" value="InterPro"/>
</dbReference>
<comment type="similarity">
    <text evidence="3">In the N-terminal section; belongs to the FGAMS family.</text>
</comment>
<dbReference type="Pfam" id="PF13507">
    <property type="entry name" value="GATase_5"/>
    <property type="match status" value="1"/>
</dbReference>
<comment type="caution">
    <text evidence="22">The sequence shown here is derived from an EMBL/GenBank/DDBJ whole genome shotgun (WGS) entry which is preliminary data.</text>
</comment>
<comment type="subcellular location">
    <subcellularLocation>
        <location evidence="1">Cytoplasm</location>
    </subcellularLocation>
</comment>
<dbReference type="NCBIfam" id="TIGR01735">
    <property type="entry name" value="FGAM_synt"/>
    <property type="match status" value="1"/>
</dbReference>
<reference evidence="22" key="2">
    <citation type="submission" date="2023-05" db="EMBL/GenBank/DDBJ databases">
        <authorList>
            <consortium name="Lawrence Berkeley National Laboratory"/>
            <person name="Steindorff A."/>
            <person name="Hensen N."/>
            <person name="Bonometti L."/>
            <person name="Westerberg I."/>
            <person name="Brannstrom I.O."/>
            <person name="Guillou S."/>
            <person name="Cros-Aarteil S."/>
            <person name="Calhoun S."/>
            <person name="Haridas S."/>
            <person name="Kuo A."/>
            <person name="Mondo S."/>
            <person name="Pangilinan J."/>
            <person name="Riley R."/>
            <person name="Labutti K."/>
            <person name="Andreopoulos B."/>
            <person name="Lipzen A."/>
            <person name="Chen C."/>
            <person name="Yanf M."/>
            <person name="Daum C."/>
            <person name="Ng V."/>
            <person name="Clum A."/>
            <person name="Ohm R."/>
            <person name="Martin F."/>
            <person name="Silar P."/>
            <person name="Natvig D."/>
            <person name="Lalanne C."/>
            <person name="Gautier V."/>
            <person name="Ament-Velasquez S.L."/>
            <person name="Kruys A."/>
            <person name="Hutchinson M.I."/>
            <person name="Powell A.J."/>
            <person name="Barry K."/>
            <person name="Miller A.N."/>
            <person name="Grigoriev I.V."/>
            <person name="Debuchy R."/>
            <person name="Gladieux P."/>
            <person name="Thoren M.H."/>
            <person name="Johannesson H."/>
        </authorList>
    </citation>
    <scope>NUCLEOTIDE SEQUENCE</scope>
    <source>
        <strain evidence="22">CBS 757.83</strain>
    </source>
</reference>
<evidence type="ECO:0000313" key="23">
    <source>
        <dbReference type="Proteomes" id="UP001305647"/>
    </source>
</evidence>
<feature type="domain" description="Phosphoribosylformylglycinamidine synthase N-terminal" evidence="20">
    <location>
        <begin position="39"/>
        <end position="156"/>
    </location>
</feature>
<keyword evidence="5" id="KW-0963">Cytoplasm</keyword>
<dbReference type="Pfam" id="PF18072">
    <property type="entry name" value="FGAR-AT_linker"/>
    <property type="match status" value="1"/>
</dbReference>
<dbReference type="EMBL" id="MU863667">
    <property type="protein sequence ID" value="KAK4097853.1"/>
    <property type="molecule type" value="Genomic_DNA"/>
</dbReference>
<evidence type="ECO:0000256" key="15">
    <source>
        <dbReference type="ARBA" id="ARBA00052585"/>
    </source>
</evidence>
<name>A0AAN6PU72_9PEZI</name>
<dbReference type="InterPro" id="IPR036604">
    <property type="entry name" value="PurS-like_sf"/>
</dbReference>
<evidence type="ECO:0000256" key="17">
    <source>
        <dbReference type="ARBA" id="ARBA00071729"/>
    </source>
</evidence>
<dbReference type="Gene3D" id="3.30.1330.10">
    <property type="entry name" value="PurM-like, N-terminal domain"/>
    <property type="match status" value="2"/>
</dbReference>
<dbReference type="FunFam" id="3.30.1330.10:FF:000002">
    <property type="entry name" value="Phosphoribosylformylglycinamidine synthase"/>
    <property type="match status" value="1"/>
</dbReference>
<dbReference type="Gene3D" id="3.90.650.10">
    <property type="entry name" value="PurM-like C-terminal domain"/>
    <property type="match status" value="2"/>
</dbReference>
<dbReference type="InterPro" id="IPR040707">
    <property type="entry name" value="FGAR-AT_N"/>
</dbReference>
<evidence type="ECO:0000313" key="22">
    <source>
        <dbReference type="EMBL" id="KAK4097853.1"/>
    </source>
</evidence>
<feature type="domain" description="Phosphoribosylformylglycinamidine synthase linker" evidence="19">
    <location>
        <begin position="180"/>
        <end position="229"/>
    </location>
</feature>
<dbReference type="CDD" id="cd02204">
    <property type="entry name" value="PurL_repeat2"/>
    <property type="match status" value="1"/>
</dbReference>
<evidence type="ECO:0000256" key="2">
    <source>
        <dbReference type="ARBA" id="ARBA00004920"/>
    </source>
</evidence>
<sequence length="1365" mass="147941">MSCLTLAGDSCFTASEAQKLKDQINKLAPIQVSNLRASWVYYAHIDGDAGAAQQKLAQLLPLPADSELAGSHLSHIGYSRKWFVTPRYISPWSSKATSIAQVCGFGHHIRQIERGRVITIEFEQPYNDKNIPFRDILHDRMTETLSTDEPGLNAMFAEGQPAPLEVVDIFAYGKDPAQVLNEYNKARGLALDPSEVEYLVEKFTQLGRPPHDIELFMFAQVNSEHCRHKQFNANWTIDGMAKHRSLFEMIRNTHKATPDFTVSAYSDNAAVMEGEHANLWAPDYSTGSWKLHKELIHVLAKVETHNHPTAIAPFPGAATGSGGEIRDEGAVGRGSMPKAGLCGFWVSDLLIPDHRAPWEIDVGRPAHYASSLDIMLEAPIGSARFNNEFGRPCLAGAFRTLLTADDTKAEGEFRGYHKPIMIAGGVGTVREKHALKRPEDVLEGAHVIVLGGPAMLIGLGGGAASSNASGEGNADLDFDSVQRGNPEMERRAQMVINTCVALGDHNPIAMIHDVGAGGLSNALPELVRDAGFGGRFELRHVESVDRSMSPLQIWCNEAQERYVVLVNSEGMERFTSICRRERCGFSDVGTVLSREKDGVSKLILSDKESNEFPRPIDVPMDVLFPKGRKLERIVSSKQPAWPVFDPIASLKGAVGGSLGDADLFKQAVQRVFWMPSVGSKSFLITIGDRTVGGLTTRDQMVGPWQTPVADVAVTAASFNLSGARTGESMAMGEKPTIALISPAASARMAVAESLLNLGAADIKGGNHRGDLRRVKLSANWMAAVNHPGEGAALYEAVEAIGMDLCPQLGVSIPVGKDSTSMKSSWKDGEIKKSVTAPVSVVISAFTLVEDVRRTWTPQLRRVEEVGESVLLYVDLAQGRKAMGGSALAQSLGAIGHEAPDVRDVDLLKDYFDALAQLHESGIVLAYHDRSDGGLLTTIAEMMFAGRCGVDLMMDGIAASGSLVDMVDALFNEELGAVFQVRASDETNFKRCFATCGPPAGLIRKFGVVQPASKQTLTIRHGEGAPFVTLDRAEMQQWWSKTSYEMQKLRDTPACAESEYAAMLDSEDPGLSFNLTFSPSENIAPLTASITGFFGRMPRVAILREQGVNGYAEMAFAFRAAGFDAVDVHMTDVIAGRSLSDFVGLAACGGFSYGDVLGAGQGWAKSILLHDRARAELAGFFTRQDTFALGVCNGCQMLSRLKELIPGAEHFPTFVGNASSQFEARFSMVRIEEEDSSTATAARPASVFFNGMSGSSLPIVVSHGEGRAQFASEESFRALTEAGGIPLRYVDNRLNVTEAYPYNPNGSPAGVAGVQSRDGRVLAMMPHPERTIMADVASYVPQKEVEQWGEFGPWLRIFRSARRWVG</sequence>
<dbReference type="InterPro" id="IPR041609">
    <property type="entry name" value="PurL_linker"/>
</dbReference>
<evidence type="ECO:0000256" key="4">
    <source>
        <dbReference type="ARBA" id="ARBA00012747"/>
    </source>
</evidence>
<dbReference type="SUPFAM" id="SSF82697">
    <property type="entry name" value="PurS-like"/>
    <property type="match status" value="1"/>
</dbReference>
<dbReference type="FunFam" id="3.30.1330.10:FF:000005">
    <property type="entry name" value="Phosphoribosylformylglycinamidine synthase"/>
    <property type="match status" value="1"/>
</dbReference>
<evidence type="ECO:0000256" key="9">
    <source>
        <dbReference type="ARBA" id="ARBA00022755"/>
    </source>
</evidence>
<feature type="domain" description="FGAR-AT PurM N-terminal-like" evidence="21">
    <location>
        <begin position="679"/>
        <end position="846"/>
    </location>
</feature>
<dbReference type="EC" id="6.3.5.3" evidence="4"/>
<dbReference type="InterPro" id="IPR036676">
    <property type="entry name" value="PurM-like_C_sf"/>
</dbReference>
<evidence type="ECO:0000259" key="18">
    <source>
        <dbReference type="Pfam" id="PF02769"/>
    </source>
</evidence>
<keyword evidence="7" id="KW-0479">Metal-binding</keyword>
<evidence type="ECO:0000259" key="20">
    <source>
        <dbReference type="Pfam" id="PF18076"/>
    </source>
</evidence>
<evidence type="ECO:0000256" key="6">
    <source>
        <dbReference type="ARBA" id="ARBA00022598"/>
    </source>
</evidence>
<keyword evidence="10" id="KW-0067">ATP-binding</keyword>
<dbReference type="InterPro" id="IPR010918">
    <property type="entry name" value="PurM-like_C_dom"/>
</dbReference>
<dbReference type="FunFam" id="3.40.50.880:FF:000008">
    <property type="entry name" value="Phosphoribosylformylglycinamidine synthase"/>
    <property type="match status" value="1"/>
</dbReference>
<dbReference type="Gene3D" id="1.10.8.750">
    <property type="entry name" value="Phosphoribosylformylglycinamidine synthase, linker domain"/>
    <property type="match status" value="1"/>
</dbReference>
<dbReference type="PANTHER" id="PTHR10099">
    <property type="entry name" value="PHOSPHORIBOSYLFORMYLGLYCINAMIDINE SYNTHASE"/>
    <property type="match status" value="1"/>
</dbReference>
<dbReference type="HAMAP" id="MF_00419">
    <property type="entry name" value="PurL_1"/>
    <property type="match status" value="1"/>
</dbReference>
<dbReference type="FunFam" id="3.90.650.10:FF:000005">
    <property type="entry name" value="Phosphoribosylformylglycinamidine synthase"/>
    <property type="match status" value="1"/>
</dbReference>
<dbReference type="Pfam" id="PF22689">
    <property type="entry name" value="FGAR-AT_PurM_N-like"/>
    <property type="match status" value="1"/>
</dbReference>
<feature type="domain" description="PurM-like C-terminal" evidence="18">
    <location>
        <begin position="875"/>
        <end position="993"/>
    </location>
</feature>
<evidence type="ECO:0000256" key="12">
    <source>
        <dbReference type="ARBA" id="ARBA00022962"/>
    </source>
</evidence>
<dbReference type="SUPFAM" id="SSF55326">
    <property type="entry name" value="PurM N-terminal domain-like"/>
    <property type="match status" value="2"/>
</dbReference>
<evidence type="ECO:0000256" key="1">
    <source>
        <dbReference type="ARBA" id="ARBA00004496"/>
    </source>
</evidence>
<keyword evidence="8" id="KW-0547">Nucleotide-binding</keyword>
<dbReference type="SUPFAM" id="SSF109736">
    <property type="entry name" value="FGAM synthase PurL, linker domain"/>
    <property type="match status" value="1"/>
</dbReference>
<keyword evidence="11" id="KW-0460">Magnesium</keyword>
<evidence type="ECO:0000259" key="19">
    <source>
        <dbReference type="Pfam" id="PF18072"/>
    </source>
</evidence>
<dbReference type="InterPro" id="IPR036921">
    <property type="entry name" value="PurM-like_N_sf"/>
</dbReference>
<comment type="function">
    <text evidence="16">Phosphoribosylformylglycinamidine synthase involved in the purines biosynthetic pathway. Catalyzes the ATP-dependent conversion of formylglycinamide ribonucleotide (FGAR) and glutamine to yield formylglycinamidine ribonucleotide (FGAM) and glutamate.</text>
</comment>
<evidence type="ECO:0000256" key="13">
    <source>
        <dbReference type="ARBA" id="ARBA00029823"/>
    </source>
</evidence>
<dbReference type="Pfam" id="PF18076">
    <property type="entry name" value="FGAR-AT_N"/>
    <property type="match status" value="1"/>
</dbReference>
<dbReference type="Proteomes" id="UP001305647">
    <property type="component" value="Unassembled WGS sequence"/>
</dbReference>
<evidence type="ECO:0000256" key="5">
    <source>
        <dbReference type="ARBA" id="ARBA00022490"/>
    </source>
</evidence>
<gene>
    <name evidence="22" type="ORF">N658DRAFT_478279</name>
</gene>
<protein>
    <recommendedName>
        <fullName evidence="17">Phosphoribosylformylglycinamidine synthase</fullName>
        <ecNumber evidence="4">6.3.5.3</ecNumber>
    </recommendedName>
    <alternativeName>
        <fullName evidence="14">Formylglycinamide ribonucleotide amidotransferase</fullName>
    </alternativeName>
    <alternativeName>
        <fullName evidence="13">Formylglycinamide ribotide amidotransferase</fullName>
    </alternativeName>
</protein>
<dbReference type="GO" id="GO:0004642">
    <property type="term" value="F:phosphoribosylformylglycinamidine synthase activity"/>
    <property type="evidence" value="ECO:0007669"/>
    <property type="project" value="UniProtKB-EC"/>
</dbReference>
<comment type="pathway">
    <text evidence="2">Purine metabolism; IMP biosynthesis via de novo pathway; 5-amino-1-(5-phospho-D-ribosyl)imidazole from N(2)-formyl-N(1)-(5-phospho-D-ribosyl)glycinamide: step 1/2.</text>
</comment>
<evidence type="ECO:0000256" key="7">
    <source>
        <dbReference type="ARBA" id="ARBA00022723"/>
    </source>
</evidence>
<dbReference type="NCBIfam" id="NF003672">
    <property type="entry name" value="PRK05297.1"/>
    <property type="match status" value="1"/>
</dbReference>
<evidence type="ECO:0000259" key="21">
    <source>
        <dbReference type="Pfam" id="PF22689"/>
    </source>
</evidence>
<evidence type="ECO:0000256" key="3">
    <source>
        <dbReference type="ARBA" id="ARBA00008608"/>
    </source>
</evidence>
<keyword evidence="12" id="KW-0315">Glutamine amidotransferase</keyword>
<evidence type="ECO:0000256" key="8">
    <source>
        <dbReference type="ARBA" id="ARBA00022741"/>
    </source>
</evidence>
<organism evidence="22 23">
    <name type="scientific">Parathielavia hyrcaniae</name>
    <dbReference type="NCBI Taxonomy" id="113614"/>
    <lineage>
        <taxon>Eukaryota</taxon>
        <taxon>Fungi</taxon>
        <taxon>Dikarya</taxon>
        <taxon>Ascomycota</taxon>
        <taxon>Pezizomycotina</taxon>
        <taxon>Sordariomycetes</taxon>
        <taxon>Sordariomycetidae</taxon>
        <taxon>Sordariales</taxon>
        <taxon>Chaetomiaceae</taxon>
        <taxon>Parathielavia</taxon>
    </lineage>
</organism>